<reference evidence="9 10" key="1">
    <citation type="submission" date="2020-03" db="EMBL/GenBank/DDBJ databases">
        <authorList>
            <person name="Zhu W."/>
        </authorList>
    </citation>
    <scope>NUCLEOTIDE SEQUENCE [LARGE SCALE GENOMIC DNA]</scope>
    <source>
        <strain evidence="9 10">185</strain>
    </source>
</reference>
<protein>
    <submittedName>
        <fullName evidence="9">AEC family transporter</fullName>
    </submittedName>
</protein>
<evidence type="ECO:0000313" key="9">
    <source>
        <dbReference type="EMBL" id="QIO10322.1"/>
    </source>
</evidence>
<dbReference type="RefSeq" id="WP_166327502.1">
    <property type="nucleotide sequence ID" value="NZ_CP049916.1"/>
</dbReference>
<evidence type="ECO:0000256" key="2">
    <source>
        <dbReference type="ARBA" id="ARBA00010145"/>
    </source>
</evidence>
<dbReference type="InterPro" id="IPR038770">
    <property type="entry name" value="Na+/solute_symporter_sf"/>
</dbReference>
<dbReference type="Proteomes" id="UP000501939">
    <property type="component" value="Chromosome"/>
</dbReference>
<keyword evidence="4" id="KW-1003">Cell membrane</keyword>
<organism evidence="9 10">
    <name type="scientific">Acinetobacter lanii</name>
    <dbReference type="NCBI Taxonomy" id="2715163"/>
    <lineage>
        <taxon>Bacteria</taxon>
        <taxon>Pseudomonadati</taxon>
        <taxon>Pseudomonadota</taxon>
        <taxon>Gammaproteobacteria</taxon>
        <taxon>Moraxellales</taxon>
        <taxon>Moraxellaceae</taxon>
        <taxon>Acinetobacter</taxon>
    </lineage>
</organism>
<feature type="transmembrane region" description="Helical" evidence="8">
    <location>
        <begin position="66"/>
        <end position="87"/>
    </location>
</feature>
<dbReference type="PANTHER" id="PTHR36838:SF4">
    <property type="entry name" value="AUXIN EFFLUX CARRIER FAMILY PROTEIN"/>
    <property type="match status" value="1"/>
</dbReference>
<evidence type="ECO:0000313" key="10">
    <source>
        <dbReference type="Proteomes" id="UP000501939"/>
    </source>
</evidence>
<feature type="transmembrane region" description="Helical" evidence="8">
    <location>
        <begin position="156"/>
        <end position="176"/>
    </location>
</feature>
<feature type="transmembrane region" description="Helical" evidence="8">
    <location>
        <begin position="188"/>
        <end position="213"/>
    </location>
</feature>
<keyword evidence="10" id="KW-1185">Reference proteome</keyword>
<dbReference type="GO" id="GO:0005886">
    <property type="term" value="C:plasma membrane"/>
    <property type="evidence" value="ECO:0007669"/>
    <property type="project" value="UniProtKB-SubCell"/>
</dbReference>
<evidence type="ECO:0000256" key="7">
    <source>
        <dbReference type="ARBA" id="ARBA00023136"/>
    </source>
</evidence>
<feature type="transmembrane region" description="Helical" evidence="8">
    <location>
        <begin position="225"/>
        <end position="243"/>
    </location>
</feature>
<feature type="transmembrane region" description="Helical" evidence="8">
    <location>
        <begin position="124"/>
        <end position="144"/>
    </location>
</feature>
<evidence type="ECO:0000256" key="5">
    <source>
        <dbReference type="ARBA" id="ARBA00022692"/>
    </source>
</evidence>
<feature type="transmembrane region" description="Helical" evidence="8">
    <location>
        <begin position="38"/>
        <end position="59"/>
    </location>
</feature>
<evidence type="ECO:0000256" key="6">
    <source>
        <dbReference type="ARBA" id="ARBA00022989"/>
    </source>
</evidence>
<accession>A0A6G8S891</accession>
<proteinExistence type="inferred from homology"/>
<comment type="similarity">
    <text evidence="2">Belongs to the auxin efflux carrier (TC 2.A.69) family.</text>
</comment>
<evidence type="ECO:0000256" key="3">
    <source>
        <dbReference type="ARBA" id="ARBA00022448"/>
    </source>
</evidence>
<feature type="transmembrane region" description="Helical" evidence="8">
    <location>
        <begin position="279"/>
        <end position="300"/>
    </location>
</feature>
<comment type="subcellular location">
    <subcellularLocation>
        <location evidence="1">Cell membrane</location>
        <topology evidence="1">Multi-pass membrane protein</topology>
    </subcellularLocation>
</comment>
<keyword evidence="7 8" id="KW-0472">Membrane</keyword>
<keyword evidence="5 8" id="KW-0812">Transmembrane</keyword>
<keyword evidence="3" id="KW-0813">Transport</keyword>
<feature type="transmembrane region" description="Helical" evidence="8">
    <location>
        <begin position="249"/>
        <end position="267"/>
    </location>
</feature>
<sequence length="301" mass="33032">MHSILLSLFPLIALILSGYVLKRTAFLNDGFWAGAEKLNYYVLFPAMLFGNLAAADIHFAMVKSIVMMLSIMLLMLMLVLYGLKVILNIRPARFGVMVQSNIRFNTYMGLAIVAALFQQQGMTLFAILLAVSIPVVNVLSVLAFTEKDGMKLNTILLSLLKNPLIMSCIVGIAFNLSELKLWQGAHAYLQQFALCSLPLGLMCVGAALQFLALKKDLMPLVINTFSRLMVIPLIALLIVKWLGFTELQTQVFVLYFALPTASASYILSKVLGGDSQLMAGIISLQTLCAAVTLPIILSFML</sequence>
<keyword evidence="6 8" id="KW-1133">Transmembrane helix</keyword>
<gene>
    <name evidence="9" type="ORF">G8D99_03985</name>
</gene>
<dbReference type="PANTHER" id="PTHR36838">
    <property type="entry name" value="AUXIN EFFLUX CARRIER FAMILY PROTEIN"/>
    <property type="match status" value="1"/>
</dbReference>
<evidence type="ECO:0000256" key="8">
    <source>
        <dbReference type="SAM" id="Phobius"/>
    </source>
</evidence>
<dbReference type="InterPro" id="IPR004776">
    <property type="entry name" value="Mem_transp_PIN-like"/>
</dbReference>
<evidence type="ECO:0000256" key="1">
    <source>
        <dbReference type="ARBA" id="ARBA00004651"/>
    </source>
</evidence>
<dbReference type="GO" id="GO:0055085">
    <property type="term" value="P:transmembrane transport"/>
    <property type="evidence" value="ECO:0007669"/>
    <property type="project" value="InterPro"/>
</dbReference>
<evidence type="ECO:0000256" key="4">
    <source>
        <dbReference type="ARBA" id="ARBA00022475"/>
    </source>
</evidence>
<dbReference type="Gene3D" id="1.20.1530.20">
    <property type="match status" value="1"/>
</dbReference>
<dbReference type="KEGG" id="alj:G8D99_03985"/>
<dbReference type="Pfam" id="PF03547">
    <property type="entry name" value="Mem_trans"/>
    <property type="match status" value="1"/>
</dbReference>
<dbReference type="EMBL" id="CP049916">
    <property type="protein sequence ID" value="QIO10322.1"/>
    <property type="molecule type" value="Genomic_DNA"/>
</dbReference>
<name>A0A6G8S891_9GAMM</name>
<dbReference type="AlphaFoldDB" id="A0A6G8S891"/>